<keyword evidence="8" id="KW-1185">Reference proteome</keyword>
<sequence>MSTNMSTKLETIGLAKTYRETPALLPTDLRVAAGEFLTLLGPSGSGKTTLLQMISGLVEPSAGQLLIDGRDATREAPGKRGIGMVFQSYALFPHMTVWENVAYGLRMRKLPRAELAPAVDAALAMVKMQAFAQRLPSELSGGQQQRIALARCFAFRPSIILLDEPLGALDKKLREHMQLEIRRLHQELGATFIYVTHDQDEALTLSDRICLMNQARIEQIGTPAQLYDRPATRFAADFLGHSNLLDGVVERLPDGRVALRVGGKDGGKNNVGENDGTRLVPIGPSPDLPAAGAASLLVRPEAARLTSPEAGALAGTIREVVFLGADTRAIVSLGQGGPGDASGTAGGIADFTVRCPRELTPRVGDRVGLAWDQSRATLLTR</sequence>
<keyword evidence="3" id="KW-0997">Cell inner membrane</keyword>
<name>A0A5E4VFB6_9BURK</name>
<gene>
    <name evidence="7" type="ORF">PAN31108_02624</name>
</gene>
<dbReference type="InterPro" id="IPR003439">
    <property type="entry name" value="ABC_transporter-like_ATP-bd"/>
</dbReference>
<dbReference type="InterPro" id="IPR003593">
    <property type="entry name" value="AAA+_ATPase"/>
</dbReference>
<dbReference type="InterPro" id="IPR027417">
    <property type="entry name" value="P-loop_NTPase"/>
</dbReference>
<dbReference type="InterPro" id="IPR013611">
    <property type="entry name" value="Transp-assoc_OB_typ2"/>
</dbReference>
<dbReference type="Gene3D" id="3.40.50.300">
    <property type="entry name" value="P-loop containing nucleotide triphosphate hydrolases"/>
    <property type="match status" value="1"/>
</dbReference>
<dbReference type="EMBL" id="CABPSB010000008">
    <property type="protein sequence ID" value="VVE11007.1"/>
    <property type="molecule type" value="Genomic_DNA"/>
</dbReference>
<feature type="domain" description="ABC transporter" evidence="6">
    <location>
        <begin position="9"/>
        <end position="239"/>
    </location>
</feature>
<evidence type="ECO:0000256" key="1">
    <source>
        <dbReference type="ARBA" id="ARBA00022448"/>
    </source>
</evidence>
<evidence type="ECO:0000313" key="7">
    <source>
        <dbReference type="EMBL" id="VVE11007.1"/>
    </source>
</evidence>
<dbReference type="GO" id="GO:0016887">
    <property type="term" value="F:ATP hydrolysis activity"/>
    <property type="evidence" value="ECO:0007669"/>
    <property type="project" value="InterPro"/>
</dbReference>
<evidence type="ECO:0000256" key="2">
    <source>
        <dbReference type="ARBA" id="ARBA00022475"/>
    </source>
</evidence>
<keyword evidence="3" id="KW-0472">Membrane</keyword>
<keyword evidence="5" id="KW-0067">ATP-binding</keyword>
<dbReference type="InterPro" id="IPR017871">
    <property type="entry name" value="ABC_transporter-like_CS"/>
</dbReference>
<dbReference type="SUPFAM" id="SSF52540">
    <property type="entry name" value="P-loop containing nucleoside triphosphate hydrolases"/>
    <property type="match status" value="1"/>
</dbReference>
<dbReference type="SMART" id="SM00382">
    <property type="entry name" value="AAA"/>
    <property type="match status" value="1"/>
</dbReference>
<dbReference type="Pfam" id="PF08402">
    <property type="entry name" value="TOBE_2"/>
    <property type="match status" value="1"/>
</dbReference>
<accession>A0A5E4VFB6</accession>
<dbReference type="PROSITE" id="PS50893">
    <property type="entry name" value="ABC_TRANSPORTER_2"/>
    <property type="match status" value="1"/>
</dbReference>
<dbReference type="GO" id="GO:0022857">
    <property type="term" value="F:transmembrane transporter activity"/>
    <property type="evidence" value="ECO:0007669"/>
    <property type="project" value="InterPro"/>
</dbReference>
<dbReference type="Pfam" id="PF00005">
    <property type="entry name" value="ABC_tran"/>
    <property type="match status" value="1"/>
</dbReference>
<dbReference type="SUPFAM" id="SSF50331">
    <property type="entry name" value="MOP-like"/>
    <property type="match status" value="1"/>
</dbReference>
<dbReference type="FunFam" id="3.40.50.300:FF:000425">
    <property type="entry name" value="Probable ABC transporter, ATP-binding subunit"/>
    <property type="match status" value="1"/>
</dbReference>
<dbReference type="GO" id="GO:0015697">
    <property type="term" value="P:quaternary ammonium group transport"/>
    <property type="evidence" value="ECO:0007669"/>
    <property type="project" value="UniProtKB-ARBA"/>
</dbReference>
<dbReference type="PANTHER" id="PTHR42781">
    <property type="entry name" value="SPERMIDINE/PUTRESCINE IMPORT ATP-BINDING PROTEIN POTA"/>
    <property type="match status" value="1"/>
</dbReference>
<evidence type="ECO:0000256" key="4">
    <source>
        <dbReference type="ARBA" id="ARBA00022741"/>
    </source>
</evidence>
<keyword evidence="1" id="KW-0813">Transport</keyword>
<dbReference type="GO" id="GO:0005524">
    <property type="term" value="F:ATP binding"/>
    <property type="evidence" value="ECO:0007669"/>
    <property type="project" value="UniProtKB-KW"/>
</dbReference>
<keyword evidence="2" id="KW-1003">Cell membrane</keyword>
<evidence type="ECO:0000313" key="8">
    <source>
        <dbReference type="Proteomes" id="UP000406256"/>
    </source>
</evidence>
<dbReference type="Gene3D" id="2.40.50.100">
    <property type="match status" value="1"/>
</dbReference>
<dbReference type="AlphaFoldDB" id="A0A5E4VFB6"/>
<evidence type="ECO:0000259" key="6">
    <source>
        <dbReference type="PROSITE" id="PS50893"/>
    </source>
</evidence>
<evidence type="ECO:0000256" key="3">
    <source>
        <dbReference type="ARBA" id="ARBA00022519"/>
    </source>
</evidence>
<reference evidence="7 8" key="1">
    <citation type="submission" date="2019-08" db="EMBL/GenBank/DDBJ databases">
        <authorList>
            <person name="Peeters C."/>
        </authorList>
    </citation>
    <scope>NUCLEOTIDE SEQUENCE [LARGE SCALE GENOMIC DNA]</scope>
    <source>
        <strain evidence="7 8">LMG 31108</strain>
    </source>
</reference>
<dbReference type="PROSITE" id="PS00211">
    <property type="entry name" value="ABC_TRANSPORTER_1"/>
    <property type="match status" value="1"/>
</dbReference>
<organism evidence="7 8">
    <name type="scientific">Pandoraea anhela</name>
    <dbReference type="NCBI Taxonomy" id="2508295"/>
    <lineage>
        <taxon>Bacteria</taxon>
        <taxon>Pseudomonadati</taxon>
        <taxon>Pseudomonadota</taxon>
        <taxon>Betaproteobacteria</taxon>
        <taxon>Burkholderiales</taxon>
        <taxon>Burkholderiaceae</taxon>
        <taxon>Pandoraea</taxon>
    </lineage>
</organism>
<evidence type="ECO:0000256" key="5">
    <source>
        <dbReference type="ARBA" id="ARBA00022840"/>
    </source>
</evidence>
<keyword evidence="4" id="KW-0547">Nucleotide-binding</keyword>
<dbReference type="InterPro" id="IPR008995">
    <property type="entry name" value="Mo/tungstate-bd_C_term_dom"/>
</dbReference>
<dbReference type="PANTHER" id="PTHR42781:SF4">
    <property type="entry name" value="SPERMIDINE_PUTRESCINE IMPORT ATP-BINDING PROTEIN POTA"/>
    <property type="match status" value="1"/>
</dbReference>
<dbReference type="Proteomes" id="UP000406256">
    <property type="component" value="Unassembled WGS sequence"/>
</dbReference>
<dbReference type="GO" id="GO:0043190">
    <property type="term" value="C:ATP-binding cassette (ABC) transporter complex"/>
    <property type="evidence" value="ECO:0007669"/>
    <property type="project" value="InterPro"/>
</dbReference>
<dbReference type="InterPro" id="IPR050093">
    <property type="entry name" value="ABC_SmlMolc_Importer"/>
</dbReference>
<protein>
    <submittedName>
        <fullName evidence="7">ABC transporter</fullName>
    </submittedName>
</protein>
<proteinExistence type="predicted"/>